<proteinExistence type="predicted"/>
<accession>X6NDK1</accession>
<evidence type="ECO:0000313" key="2">
    <source>
        <dbReference type="Proteomes" id="UP000023152"/>
    </source>
</evidence>
<dbReference type="Proteomes" id="UP000023152">
    <property type="component" value="Unassembled WGS sequence"/>
</dbReference>
<reference evidence="1 2" key="1">
    <citation type="journal article" date="2013" name="Curr. Biol.">
        <title>The Genome of the Foraminiferan Reticulomyxa filosa.</title>
        <authorList>
            <person name="Glockner G."/>
            <person name="Hulsmann N."/>
            <person name="Schleicher M."/>
            <person name="Noegel A.A."/>
            <person name="Eichinger L."/>
            <person name="Gallinger C."/>
            <person name="Pawlowski J."/>
            <person name="Sierra R."/>
            <person name="Euteneuer U."/>
            <person name="Pillet L."/>
            <person name="Moustafa A."/>
            <person name="Platzer M."/>
            <person name="Groth M."/>
            <person name="Szafranski K."/>
            <person name="Schliwa M."/>
        </authorList>
    </citation>
    <scope>NUCLEOTIDE SEQUENCE [LARGE SCALE GENOMIC DNA]</scope>
</reference>
<organism evidence="1 2">
    <name type="scientific">Reticulomyxa filosa</name>
    <dbReference type="NCBI Taxonomy" id="46433"/>
    <lineage>
        <taxon>Eukaryota</taxon>
        <taxon>Sar</taxon>
        <taxon>Rhizaria</taxon>
        <taxon>Retaria</taxon>
        <taxon>Foraminifera</taxon>
        <taxon>Monothalamids</taxon>
        <taxon>Reticulomyxidae</taxon>
        <taxon>Reticulomyxa</taxon>
    </lineage>
</organism>
<name>X6NDK1_RETFI</name>
<comment type="caution">
    <text evidence="1">The sequence shown here is derived from an EMBL/GenBank/DDBJ whole genome shotgun (WGS) entry which is preliminary data.</text>
</comment>
<keyword evidence="2" id="KW-1185">Reference proteome</keyword>
<protein>
    <submittedName>
        <fullName evidence="1">Uncharacterized protein</fullName>
    </submittedName>
</protein>
<evidence type="ECO:0000313" key="1">
    <source>
        <dbReference type="EMBL" id="ETO24081.1"/>
    </source>
</evidence>
<gene>
    <name evidence="1" type="ORF">RFI_13078</name>
</gene>
<sequence length="146" mass="17649">MRNAEDQKRKERYQIGVTPVSSNKKALAIGFCILTSQKRLSCLSNLYASCQYHKIKNFTDYLNKLCLLEWSGSWLKLMEKNIKTKDNRKRYLLIKRKWKQKYLMHLPLTCLVHYRNYSKNKKILIIAYWINWSELFSNVYETTRQQ</sequence>
<dbReference type="EMBL" id="ASPP01009466">
    <property type="protein sequence ID" value="ETO24081.1"/>
    <property type="molecule type" value="Genomic_DNA"/>
</dbReference>
<dbReference type="AlphaFoldDB" id="X6NDK1"/>